<reference evidence="1" key="1">
    <citation type="submission" date="2019-04" db="EMBL/GenBank/DDBJ databases">
        <title>Microbes associate with the intestines of laboratory mice.</title>
        <authorList>
            <person name="Navarre W."/>
            <person name="Wong E."/>
            <person name="Huang K."/>
            <person name="Tropini C."/>
            <person name="Ng K."/>
            <person name="Yu B."/>
        </authorList>
    </citation>
    <scope>NUCLEOTIDE SEQUENCE</scope>
    <source>
        <strain evidence="1">NM01_1-7b</strain>
    </source>
</reference>
<organism evidence="1 2">
    <name type="scientific">Petralouisia muris</name>
    <dbReference type="NCBI Taxonomy" id="3032872"/>
    <lineage>
        <taxon>Bacteria</taxon>
        <taxon>Bacillati</taxon>
        <taxon>Bacillota</taxon>
        <taxon>Clostridia</taxon>
        <taxon>Lachnospirales</taxon>
        <taxon>Lachnospiraceae</taxon>
        <taxon>Petralouisia</taxon>
    </lineage>
</organism>
<evidence type="ECO:0000313" key="2">
    <source>
        <dbReference type="Proteomes" id="UP000304953"/>
    </source>
</evidence>
<keyword evidence="2" id="KW-1185">Reference proteome</keyword>
<accession>A0AC61RTD6</accession>
<sequence>MKDTYKSNTIQDQFAEMVADEYYKVRLKGENGNAINLDWYALRLLQSYYDGTITEKQIENL</sequence>
<dbReference type="EMBL" id="SRYA01000037">
    <property type="protein sequence ID" value="TGY95012.1"/>
    <property type="molecule type" value="Genomic_DNA"/>
</dbReference>
<gene>
    <name evidence="1" type="ORF">E5329_17100</name>
</gene>
<evidence type="ECO:0000313" key="1">
    <source>
        <dbReference type="EMBL" id="TGY95012.1"/>
    </source>
</evidence>
<comment type="caution">
    <text evidence="1">The sequence shown here is derived from an EMBL/GenBank/DDBJ whole genome shotgun (WGS) entry which is preliminary data.</text>
</comment>
<protein>
    <submittedName>
        <fullName evidence="1">Uncharacterized protein</fullName>
    </submittedName>
</protein>
<proteinExistence type="predicted"/>
<name>A0AC61RTD6_9FIRM</name>
<dbReference type="Proteomes" id="UP000304953">
    <property type="component" value="Unassembled WGS sequence"/>
</dbReference>